<dbReference type="PANTHER" id="PTHR48081">
    <property type="entry name" value="AB HYDROLASE SUPERFAMILY PROTEIN C4A8.06C"/>
    <property type="match status" value="1"/>
</dbReference>
<dbReference type="EMBL" id="BAABIC010000001">
    <property type="protein sequence ID" value="GAA4675084.1"/>
    <property type="molecule type" value="Genomic_DNA"/>
</dbReference>
<evidence type="ECO:0000313" key="4">
    <source>
        <dbReference type="Proteomes" id="UP001500325"/>
    </source>
</evidence>
<dbReference type="Gene3D" id="3.40.50.1820">
    <property type="entry name" value="alpha/beta hydrolase"/>
    <property type="match status" value="1"/>
</dbReference>
<dbReference type="RefSeq" id="WP_345377852.1">
    <property type="nucleotide sequence ID" value="NZ_BAABIC010000001.1"/>
</dbReference>
<dbReference type="InterPro" id="IPR050300">
    <property type="entry name" value="GDXG_lipolytic_enzyme"/>
</dbReference>
<evidence type="ECO:0000313" key="3">
    <source>
        <dbReference type="EMBL" id="GAA4675084.1"/>
    </source>
</evidence>
<keyword evidence="4" id="KW-1185">Reference proteome</keyword>
<reference evidence="4" key="1">
    <citation type="journal article" date="2019" name="Int. J. Syst. Evol. Microbiol.">
        <title>The Global Catalogue of Microorganisms (GCM) 10K type strain sequencing project: providing services to taxonomists for standard genome sequencing and annotation.</title>
        <authorList>
            <consortium name="The Broad Institute Genomics Platform"/>
            <consortium name="The Broad Institute Genome Sequencing Center for Infectious Disease"/>
            <person name="Wu L."/>
            <person name="Ma J."/>
        </authorList>
    </citation>
    <scope>NUCLEOTIDE SEQUENCE [LARGE SCALE GENOMIC DNA]</scope>
    <source>
        <strain evidence="4">JCM 18055</strain>
    </source>
</reference>
<name>A0ABP8VY60_9PSEU</name>
<protein>
    <submittedName>
        <fullName evidence="3">Alpha/beta hydrolase</fullName>
    </submittedName>
</protein>
<evidence type="ECO:0000259" key="2">
    <source>
        <dbReference type="Pfam" id="PF07859"/>
    </source>
</evidence>
<feature type="domain" description="Alpha/beta hydrolase fold-3" evidence="2">
    <location>
        <begin position="92"/>
        <end position="286"/>
    </location>
</feature>
<proteinExistence type="predicted"/>
<dbReference type="Pfam" id="PF07859">
    <property type="entry name" value="Abhydrolase_3"/>
    <property type="match status" value="1"/>
</dbReference>
<organism evidence="3 4">
    <name type="scientific">Pseudonocardia yuanmonensis</name>
    <dbReference type="NCBI Taxonomy" id="1095914"/>
    <lineage>
        <taxon>Bacteria</taxon>
        <taxon>Bacillati</taxon>
        <taxon>Actinomycetota</taxon>
        <taxon>Actinomycetes</taxon>
        <taxon>Pseudonocardiales</taxon>
        <taxon>Pseudonocardiaceae</taxon>
        <taxon>Pseudonocardia</taxon>
    </lineage>
</organism>
<accession>A0ABP8VY60</accession>
<dbReference type="Proteomes" id="UP001500325">
    <property type="component" value="Unassembled WGS sequence"/>
</dbReference>
<comment type="caution">
    <text evidence="3">The sequence shown here is derived from an EMBL/GenBank/DDBJ whole genome shotgun (WGS) entry which is preliminary data.</text>
</comment>
<evidence type="ECO:0000256" key="1">
    <source>
        <dbReference type="ARBA" id="ARBA00022801"/>
    </source>
</evidence>
<dbReference type="InterPro" id="IPR029058">
    <property type="entry name" value="AB_hydrolase_fold"/>
</dbReference>
<dbReference type="GO" id="GO:0016787">
    <property type="term" value="F:hydrolase activity"/>
    <property type="evidence" value="ECO:0007669"/>
    <property type="project" value="UniProtKB-KW"/>
</dbReference>
<dbReference type="PANTHER" id="PTHR48081:SF8">
    <property type="entry name" value="ALPHA_BETA HYDROLASE FOLD-3 DOMAIN-CONTAINING PROTEIN-RELATED"/>
    <property type="match status" value="1"/>
</dbReference>
<keyword evidence="1 3" id="KW-0378">Hydrolase</keyword>
<dbReference type="InterPro" id="IPR013094">
    <property type="entry name" value="AB_hydrolase_3"/>
</dbReference>
<sequence>MVQVSDIQAQTISAAAAAHLRTNAPLVVPDAVLTEEYAAAVNDLLAARIRPFLDGLRAQLDLAVREETIGGTRIVVIEPRKVRRNRKGVAGVFAHGGGFALLSGHDYNAYRMAHDLGIVVYSVDYSLSPKARFPVAFEETQRAYQAVTRRHRTVVVAGSSAGANLLIGTVRAAARGRRPAAAGFFAPAADLRGIGDSYVSNDGRDPLLTRDTAEKLWAAYRGTASAVDPQVSPLLADFSGGFVPTTITTGTRDLLQSDAVRFTRVLRQAGVPVRLRVWEGMWHAFESVPGLPEGDECMAEVFGFLDRHL</sequence>
<gene>
    <name evidence="3" type="ORF">GCM10023215_03620</name>
</gene>
<dbReference type="SUPFAM" id="SSF53474">
    <property type="entry name" value="alpha/beta-Hydrolases"/>
    <property type="match status" value="1"/>
</dbReference>